<evidence type="ECO:0000313" key="2">
    <source>
        <dbReference type="Proteomes" id="UP001595867"/>
    </source>
</evidence>
<sequence>MRAAVARRTLVPSRVVGVPRRVVGVHGHARNAMGHLVQLVEHHDLPLYQ</sequence>
<proteinExistence type="predicted"/>
<keyword evidence="2" id="KW-1185">Reference proteome</keyword>
<accession>A0ABV8IYA2</accession>
<name>A0ABV8IYA2_9ACTN</name>
<comment type="caution">
    <text evidence="1">The sequence shown here is derived from an EMBL/GenBank/DDBJ whole genome shotgun (WGS) entry which is preliminary data.</text>
</comment>
<gene>
    <name evidence="1" type="ORF">ACFO0C_28695</name>
</gene>
<protein>
    <submittedName>
        <fullName evidence="1">Uncharacterized protein</fullName>
    </submittedName>
</protein>
<dbReference type="RefSeq" id="WP_378069811.1">
    <property type="nucleotide sequence ID" value="NZ_JBHSBL010000019.1"/>
</dbReference>
<organism evidence="1 2">
    <name type="scientific">Actinoplanes subglobosus</name>
    <dbReference type="NCBI Taxonomy" id="1547892"/>
    <lineage>
        <taxon>Bacteria</taxon>
        <taxon>Bacillati</taxon>
        <taxon>Actinomycetota</taxon>
        <taxon>Actinomycetes</taxon>
        <taxon>Micromonosporales</taxon>
        <taxon>Micromonosporaceae</taxon>
        <taxon>Actinoplanes</taxon>
    </lineage>
</organism>
<reference evidence="2" key="1">
    <citation type="journal article" date="2019" name="Int. J. Syst. Evol. Microbiol.">
        <title>The Global Catalogue of Microorganisms (GCM) 10K type strain sequencing project: providing services to taxonomists for standard genome sequencing and annotation.</title>
        <authorList>
            <consortium name="The Broad Institute Genomics Platform"/>
            <consortium name="The Broad Institute Genome Sequencing Center for Infectious Disease"/>
            <person name="Wu L."/>
            <person name="Ma J."/>
        </authorList>
    </citation>
    <scope>NUCLEOTIDE SEQUENCE [LARGE SCALE GENOMIC DNA]</scope>
    <source>
        <strain evidence="2">TBRC 5832</strain>
    </source>
</reference>
<dbReference type="EMBL" id="JBHSBL010000019">
    <property type="protein sequence ID" value="MFC4068929.1"/>
    <property type="molecule type" value="Genomic_DNA"/>
</dbReference>
<evidence type="ECO:0000313" key="1">
    <source>
        <dbReference type="EMBL" id="MFC4068929.1"/>
    </source>
</evidence>
<dbReference type="Proteomes" id="UP001595867">
    <property type="component" value="Unassembled WGS sequence"/>
</dbReference>